<protein>
    <recommendedName>
        <fullName evidence="2">VOC domain-containing protein</fullName>
    </recommendedName>
</protein>
<dbReference type="InterPro" id="IPR051785">
    <property type="entry name" value="MMCE/EMCE_epimerase"/>
</dbReference>
<dbReference type="Pfam" id="PF13669">
    <property type="entry name" value="Glyoxalase_4"/>
    <property type="match status" value="1"/>
</dbReference>
<accession>A0A0F9RDD9</accession>
<organism evidence="3">
    <name type="scientific">marine sediment metagenome</name>
    <dbReference type="NCBI Taxonomy" id="412755"/>
    <lineage>
        <taxon>unclassified sequences</taxon>
        <taxon>metagenomes</taxon>
        <taxon>ecological metagenomes</taxon>
    </lineage>
</organism>
<dbReference type="InterPro" id="IPR029068">
    <property type="entry name" value="Glyas_Bleomycin-R_OHBP_Dase"/>
</dbReference>
<dbReference type="GO" id="GO:0046491">
    <property type="term" value="P:L-methylmalonyl-CoA metabolic process"/>
    <property type="evidence" value="ECO:0007669"/>
    <property type="project" value="TreeGrafter"/>
</dbReference>
<dbReference type="GO" id="GO:0046872">
    <property type="term" value="F:metal ion binding"/>
    <property type="evidence" value="ECO:0007669"/>
    <property type="project" value="UniProtKB-KW"/>
</dbReference>
<dbReference type="PANTHER" id="PTHR43048:SF3">
    <property type="entry name" value="METHYLMALONYL-COA EPIMERASE, MITOCHONDRIAL"/>
    <property type="match status" value="1"/>
</dbReference>
<keyword evidence="1" id="KW-0479">Metal-binding</keyword>
<gene>
    <name evidence="3" type="ORF">LCGC14_0907730</name>
</gene>
<sequence length="132" mass="15197">MFAEIHHIAYVYKNVDKAVENFKSLYGIEKFDQIDMGVIKRRASMIGKLQIHLIEPQDKESIFHQFLENGNIGLHHIGYQVDNVDEKIKEGESKGLKQVLGGIVFNAKFVYFDTTDSLGHILEFVQPDYKEP</sequence>
<reference evidence="3" key="1">
    <citation type="journal article" date="2015" name="Nature">
        <title>Complex archaea that bridge the gap between prokaryotes and eukaryotes.</title>
        <authorList>
            <person name="Spang A."/>
            <person name="Saw J.H."/>
            <person name="Jorgensen S.L."/>
            <person name="Zaremba-Niedzwiedzka K."/>
            <person name="Martijn J."/>
            <person name="Lind A.E."/>
            <person name="van Eijk R."/>
            <person name="Schleper C."/>
            <person name="Guy L."/>
            <person name="Ettema T.J."/>
        </authorList>
    </citation>
    <scope>NUCLEOTIDE SEQUENCE</scope>
</reference>
<dbReference type="GO" id="GO:0004493">
    <property type="term" value="F:methylmalonyl-CoA epimerase activity"/>
    <property type="evidence" value="ECO:0007669"/>
    <property type="project" value="TreeGrafter"/>
</dbReference>
<name>A0A0F9RDD9_9ZZZZ</name>
<proteinExistence type="predicted"/>
<evidence type="ECO:0000313" key="3">
    <source>
        <dbReference type="EMBL" id="KKN23161.1"/>
    </source>
</evidence>
<comment type="caution">
    <text evidence="3">The sequence shown here is derived from an EMBL/GenBank/DDBJ whole genome shotgun (WGS) entry which is preliminary data.</text>
</comment>
<dbReference type="SUPFAM" id="SSF54593">
    <property type="entry name" value="Glyoxalase/Bleomycin resistance protein/Dihydroxybiphenyl dioxygenase"/>
    <property type="match status" value="1"/>
</dbReference>
<evidence type="ECO:0000259" key="2">
    <source>
        <dbReference type="PROSITE" id="PS51819"/>
    </source>
</evidence>
<dbReference type="PROSITE" id="PS51819">
    <property type="entry name" value="VOC"/>
    <property type="match status" value="1"/>
</dbReference>
<dbReference type="EMBL" id="LAZR01002998">
    <property type="protein sequence ID" value="KKN23161.1"/>
    <property type="molecule type" value="Genomic_DNA"/>
</dbReference>
<dbReference type="InterPro" id="IPR037523">
    <property type="entry name" value="VOC_core"/>
</dbReference>
<dbReference type="AlphaFoldDB" id="A0A0F9RDD9"/>
<feature type="domain" description="VOC" evidence="2">
    <location>
        <begin position="4"/>
        <end position="127"/>
    </location>
</feature>
<evidence type="ECO:0000256" key="1">
    <source>
        <dbReference type="ARBA" id="ARBA00022723"/>
    </source>
</evidence>
<dbReference type="Gene3D" id="3.10.180.10">
    <property type="entry name" value="2,3-Dihydroxybiphenyl 1,2-Dioxygenase, domain 1"/>
    <property type="match status" value="1"/>
</dbReference>
<dbReference type="PANTHER" id="PTHR43048">
    <property type="entry name" value="METHYLMALONYL-COA EPIMERASE"/>
    <property type="match status" value="1"/>
</dbReference>